<organism evidence="2 3">
    <name type="scientific">Patiria miniata</name>
    <name type="common">Bat star</name>
    <name type="synonym">Asterina miniata</name>
    <dbReference type="NCBI Taxonomy" id="46514"/>
    <lineage>
        <taxon>Eukaryota</taxon>
        <taxon>Metazoa</taxon>
        <taxon>Echinodermata</taxon>
        <taxon>Eleutherozoa</taxon>
        <taxon>Asterozoa</taxon>
        <taxon>Asteroidea</taxon>
        <taxon>Valvatacea</taxon>
        <taxon>Valvatida</taxon>
        <taxon>Asterinidae</taxon>
        <taxon>Patiria</taxon>
    </lineage>
</organism>
<sequence>MNKSSILRQTNYSETLRDGSWFWDAISKARIEIREGESNFGVMCRIFYPDNATLFTEEHLQVFVVQGRAIGQEVILTQHPSPVSVGQPVTFTCDASCLAPRSSIQLIFDPREEYSNINTSSFLNIKRPGCFEIVKEIYFTATRQHAGLVITCQVTNPSNTVTLKTLVVQVEHATSLTLEMNSEVVDDKVDVKIGGLYRFTCEASGLNPANHTTWLIEKGGHQLPIKGACDWLPPNNTERRDVSSQICLNITEDHFLSRIVCRVLFSANGIYAEAAVNLSLDTPEPGRPTPGQATTFLSSTEDPVTRQDVFKLPIMFTVIVVSVTSSVVICFAITIVCITKRKYQQTRTKEGVATSKELRLTVCFKLCVVG</sequence>
<evidence type="ECO:0000256" key="1">
    <source>
        <dbReference type="SAM" id="Phobius"/>
    </source>
</evidence>
<evidence type="ECO:0008006" key="4">
    <source>
        <dbReference type="Google" id="ProtNLM"/>
    </source>
</evidence>
<dbReference type="Proteomes" id="UP000887568">
    <property type="component" value="Unplaced"/>
</dbReference>
<accession>A0A913ZSZ0</accession>
<feature type="transmembrane region" description="Helical" evidence="1">
    <location>
        <begin position="314"/>
        <end position="339"/>
    </location>
</feature>
<dbReference type="Gene3D" id="2.60.40.10">
    <property type="entry name" value="Immunoglobulins"/>
    <property type="match status" value="2"/>
</dbReference>
<keyword evidence="3" id="KW-1185">Reference proteome</keyword>
<evidence type="ECO:0000313" key="3">
    <source>
        <dbReference type="Proteomes" id="UP000887568"/>
    </source>
</evidence>
<dbReference type="InterPro" id="IPR013783">
    <property type="entry name" value="Ig-like_fold"/>
</dbReference>
<proteinExistence type="predicted"/>
<evidence type="ECO:0000313" key="2">
    <source>
        <dbReference type="EnsemblMetazoa" id="XP_038054868.1"/>
    </source>
</evidence>
<keyword evidence="1" id="KW-1133">Transmembrane helix</keyword>
<keyword evidence="1" id="KW-0472">Membrane</keyword>
<dbReference type="AlphaFoldDB" id="A0A913ZSZ0"/>
<name>A0A913ZSZ0_PATMI</name>
<dbReference type="GeneID" id="119727021"/>
<dbReference type="InterPro" id="IPR036179">
    <property type="entry name" value="Ig-like_dom_sf"/>
</dbReference>
<dbReference type="EnsemblMetazoa" id="XM_038198940.1">
    <property type="protein sequence ID" value="XP_038054868.1"/>
    <property type="gene ID" value="LOC119727021"/>
</dbReference>
<dbReference type="RefSeq" id="XP_038054868.1">
    <property type="nucleotide sequence ID" value="XM_038198940.1"/>
</dbReference>
<keyword evidence="1" id="KW-0812">Transmembrane</keyword>
<protein>
    <recommendedName>
        <fullName evidence="4">Ig-like domain-containing protein</fullName>
    </recommendedName>
</protein>
<dbReference type="SUPFAM" id="SSF48726">
    <property type="entry name" value="Immunoglobulin"/>
    <property type="match status" value="1"/>
</dbReference>
<reference evidence="2" key="1">
    <citation type="submission" date="2022-11" db="UniProtKB">
        <authorList>
            <consortium name="EnsemblMetazoa"/>
        </authorList>
    </citation>
    <scope>IDENTIFICATION</scope>
</reference>